<gene>
    <name evidence="1" type="ORF">CEK71_03185</name>
</gene>
<evidence type="ECO:0000313" key="2">
    <source>
        <dbReference type="Proteomes" id="UP000197019"/>
    </source>
</evidence>
<dbReference type="Proteomes" id="UP000197019">
    <property type="component" value="Chromosome"/>
</dbReference>
<dbReference type="KEGG" id="mpsy:CEK71_03185"/>
<dbReference type="Gene3D" id="3.20.20.80">
    <property type="entry name" value="Glycosidases"/>
    <property type="match status" value="1"/>
</dbReference>
<dbReference type="EMBL" id="CP022129">
    <property type="protein sequence ID" value="ASF45146.1"/>
    <property type="molecule type" value="Genomic_DNA"/>
</dbReference>
<sequence length="552" mass="62780">MSKAGFISDPFDRCVFLQNLNIILTVKSNRNTPLSPKKPHFITATHYFGRCSMGNFWNTFECGRVPDDFKQIRADGFNAIILIVPWAHLQPHTQPIEYDQTILGRLSYLLAQARAVGLRIMLRLGYLWENAPADMTTYRRYQRLLTDPQLQLAWQDYLAKVESVVGEDAQDCNFFLSWEDAYWPVLRHPENLRPEARIKYAQDIGLTAYIKKRFAFKQLQALYDVTADSYDTLPAPTSREKLFAEFALFFDREYIEPWILASKNALVHDIWYEHRIDPDVFYGDGWQDSVEYGSYKTGSSCDVIYYHPKIGVSGAKPLSADEAAKHMQRVLNGFRPFNIHKKPVFLDQFNFKINNPKHPDFARLADEHVPRLLEQLVPLFKKNLIGYGVWGYRDWRDDKIFNGAFELGLAGWEGTQLIMEGDTVLLTAGSELKQANLPPMPFVYIECLPLPGETVLSISNGVCTEQQTVTADTCEIILTFAQNNTGKGPLHINCLQGTLSIRKVAYYSHIYSNGMRDINGAASPILNAIARFNHTLAPNLPTAAHKQAALPA</sequence>
<dbReference type="InterPro" id="IPR017853">
    <property type="entry name" value="GH"/>
</dbReference>
<accession>A0A1Z4BV18</accession>
<protein>
    <recommendedName>
        <fullName evidence="3">Glycoside hydrolase family 42 N-terminal domain-containing protein</fullName>
    </recommendedName>
</protein>
<organism evidence="1 2">
    <name type="scientific">Methylovulum psychrotolerans</name>
    <dbReference type="NCBI Taxonomy" id="1704499"/>
    <lineage>
        <taxon>Bacteria</taxon>
        <taxon>Pseudomonadati</taxon>
        <taxon>Pseudomonadota</taxon>
        <taxon>Gammaproteobacteria</taxon>
        <taxon>Methylococcales</taxon>
        <taxon>Methylococcaceae</taxon>
        <taxon>Methylovulum</taxon>
    </lineage>
</organism>
<dbReference type="SUPFAM" id="SSF51445">
    <property type="entry name" value="(Trans)glycosidases"/>
    <property type="match status" value="1"/>
</dbReference>
<evidence type="ECO:0008006" key="3">
    <source>
        <dbReference type="Google" id="ProtNLM"/>
    </source>
</evidence>
<dbReference type="AlphaFoldDB" id="A0A1Z4BV18"/>
<reference evidence="1 2" key="1">
    <citation type="submission" date="2017-06" db="EMBL/GenBank/DDBJ databases">
        <title>Genome Sequencing of the methanotroph Methylovulum psychrotolerants str. HV10-M2 isolated from a high-altitude environment.</title>
        <authorList>
            <person name="Mateos-Rivera A."/>
        </authorList>
    </citation>
    <scope>NUCLEOTIDE SEQUENCE [LARGE SCALE GENOMIC DNA]</scope>
    <source>
        <strain evidence="1 2">HV10_M2</strain>
    </source>
</reference>
<name>A0A1Z4BV18_9GAMM</name>
<proteinExistence type="predicted"/>
<keyword evidence="2" id="KW-1185">Reference proteome</keyword>
<evidence type="ECO:0000313" key="1">
    <source>
        <dbReference type="EMBL" id="ASF45146.1"/>
    </source>
</evidence>